<dbReference type="EMBL" id="JAKKPZ010000167">
    <property type="protein sequence ID" value="KAI1699766.1"/>
    <property type="molecule type" value="Genomic_DNA"/>
</dbReference>
<feature type="chain" id="PRO_5042234509" evidence="2">
    <location>
        <begin position="20"/>
        <end position="147"/>
    </location>
</feature>
<feature type="signal peptide" evidence="2">
    <location>
        <begin position="1"/>
        <end position="19"/>
    </location>
</feature>
<dbReference type="Proteomes" id="UP001201812">
    <property type="component" value="Unassembled WGS sequence"/>
</dbReference>
<reference evidence="3" key="1">
    <citation type="submission" date="2022-01" db="EMBL/GenBank/DDBJ databases">
        <title>Genome Sequence Resource for Two Populations of Ditylenchus destructor, the Migratory Endoparasitic Phytonematode.</title>
        <authorList>
            <person name="Zhang H."/>
            <person name="Lin R."/>
            <person name="Xie B."/>
        </authorList>
    </citation>
    <scope>NUCLEOTIDE SEQUENCE</scope>
    <source>
        <strain evidence="3">BazhouSP</strain>
    </source>
</reference>
<gene>
    <name evidence="3" type="ORF">DdX_17111</name>
</gene>
<keyword evidence="2" id="KW-0732">Signal</keyword>
<comment type="caution">
    <text evidence="3">The sequence shown here is derived from an EMBL/GenBank/DDBJ whole genome shotgun (WGS) entry which is preliminary data.</text>
</comment>
<name>A0AAD4MSE8_9BILA</name>
<evidence type="ECO:0000256" key="2">
    <source>
        <dbReference type="SAM" id="SignalP"/>
    </source>
</evidence>
<proteinExistence type="predicted"/>
<keyword evidence="4" id="KW-1185">Reference proteome</keyword>
<evidence type="ECO:0000313" key="3">
    <source>
        <dbReference type="EMBL" id="KAI1699766.1"/>
    </source>
</evidence>
<accession>A0AAD4MSE8</accession>
<sequence>MRLLPVYCYSSVLIGLVSLVPCHLAAPHQPPMKDYIDGTETWQEEDRHKNDPFFMDLPEIRKKITWNDIRSAFGVPSRSAVSGFSGNSALNAFGLDSDHFWNGQPIDMSAPIEPHLRSFDSEEVEEWESRPMHYRRSPQDGWYSARG</sequence>
<protein>
    <submittedName>
        <fullName evidence="3">Uncharacterized protein</fullName>
    </submittedName>
</protein>
<feature type="region of interest" description="Disordered" evidence="1">
    <location>
        <begin position="127"/>
        <end position="147"/>
    </location>
</feature>
<evidence type="ECO:0000256" key="1">
    <source>
        <dbReference type="SAM" id="MobiDB-lite"/>
    </source>
</evidence>
<evidence type="ECO:0000313" key="4">
    <source>
        <dbReference type="Proteomes" id="UP001201812"/>
    </source>
</evidence>
<dbReference type="AlphaFoldDB" id="A0AAD4MSE8"/>
<organism evidence="3 4">
    <name type="scientific">Ditylenchus destructor</name>
    <dbReference type="NCBI Taxonomy" id="166010"/>
    <lineage>
        <taxon>Eukaryota</taxon>
        <taxon>Metazoa</taxon>
        <taxon>Ecdysozoa</taxon>
        <taxon>Nematoda</taxon>
        <taxon>Chromadorea</taxon>
        <taxon>Rhabditida</taxon>
        <taxon>Tylenchina</taxon>
        <taxon>Tylenchomorpha</taxon>
        <taxon>Sphaerularioidea</taxon>
        <taxon>Anguinidae</taxon>
        <taxon>Anguininae</taxon>
        <taxon>Ditylenchus</taxon>
    </lineage>
</organism>